<keyword evidence="2" id="KW-1185">Reference proteome</keyword>
<evidence type="ECO:0000313" key="1">
    <source>
        <dbReference type="EMBL" id="PSB41585.1"/>
    </source>
</evidence>
<reference evidence="1 2" key="1">
    <citation type="submission" date="2018-03" db="EMBL/GenBank/DDBJ databases">
        <title>The ancient ancestry and fast evolution of plastids.</title>
        <authorList>
            <person name="Moore K.R."/>
            <person name="Magnabosco C."/>
            <person name="Momper L."/>
            <person name="Gold D.A."/>
            <person name="Bosak T."/>
            <person name="Fournier G.P."/>
        </authorList>
    </citation>
    <scope>NUCLEOTIDE SEQUENCE [LARGE SCALE GENOMIC DNA]</scope>
    <source>
        <strain evidence="1 2">CCALA 037</strain>
    </source>
</reference>
<evidence type="ECO:0000313" key="2">
    <source>
        <dbReference type="Proteomes" id="UP000238937"/>
    </source>
</evidence>
<dbReference type="InterPro" id="IPR029033">
    <property type="entry name" value="His_PPase_superfam"/>
</dbReference>
<sequence length="199" mass="22602">MQTLWLVRHAHRLDFVKPDWFNDAVYPYDPPLSEEGCDRANSLLAAFDEIPIERILTSPFLRTIQTAAPLARQRNLPIRLEWGLCEWLCQDWTTGLPETTPVDELLQSYPNIDPAYKSLVLPCYPETIEELYARLTSIAQKLVRHNCQHLLAIAHKGSVVGIAAALTGDSQWLAYDLPCGGIIKLVGDRQQWHSSVIER</sequence>
<protein>
    <submittedName>
        <fullName evidence="1">Histidine phosphatase family protein</fullName>
    </submittedName>
</protein>
<dbReference type="CDD" id="cd07067">
    <property type="entry name" value="HP_PGM_like"/>
    <property type="match status" value="1"/>
</dbReference>
<dbReference type="PANTHER" id="PTHR16469:SF27">
    <property type="entry name" value="UBIQUITIN-ASSOCIATED AND SH3 DOMAIN-CONTAINING BA-RELATED"/>
    <property type="match status" value="1"/>
</dbReference>
<dbReference type="InterPro" id="IPR051710">
    <property type="entry name" value="Phosphatase_SH3-domain"/>
</dbReference>
<dbReference type="Gene3D" id="3.40.50.1240">
    <property type="entry name" value="Phosphoglycerate mutase-like"/>
    <property type="match status" value="1"/>
</dbReference>
<dbReference type="SUPFAM" id="SSF53254">
    <property type="entry name" value="Phosphoglycerate mutase-like"/>
    <property type="match status" value="1"/>
</dbReference>
<dbReference type="AlphaFoldDB" id="A0A2T1F9A4"/>
<dbReference type="InterPro" id="IPR013078">
    <property type="entry name" value="His_Pase_superF_clade-1"/>
</dbReference>
<organism evidence="1 2">
    <name type="scientific">Chamaesiphon polymorphus CCALA 037</name>
    <dbReference type="NCBI Taxonomy" id="2107692"/>
    <lineage>
        <taxon>Bacteria</taxon>
        <taxon>Bacillati</taxon>
        <taxon>Cyanobacteriota</taxon>
        <taxon>Cyanophyceae</taxon>
        <taxon>Gomontiellales</taxon>
        <taxon>Chamaesiphonaceae</taxon>
        <taxon>Chamaesiphon</taxon>
    </lineage>
</organism>
<dbReference type="PANTHER" id="PTHR16469">
    <property type="entry name" value="UBIQUITIN-ASSOCIATED AND SH3 DOMAIN-CONTAINING BA-RELATED"/>
    <property type="match status" value="1"/>
</dbReference>
<dbReference type="Pfam" id="PF00300">
    <property type="entry name" value="His_Phos_1"/>
    <property type="match status" value="1"/>
</dbReference>
<dbReference type="RefSeq" id="WP_106312452.1">
    <property type="nucleotide sequence ID" value="NZ_PVWO01000621.1"/>
</dbReference>
<comment type="caution">
    <text evidence="1">The sequence shown here is derived from an EMBL/GenBank/DDBJ whole genome shotgun (WGS) entry which is preliminary data.</text>
</comment>
<dbReference type="OrthoDB" id="9782128at2"/>
<proteinExistence type="predicted"/>
<accession>A0A2T1F9A4</accession>
<gene>
    <name evidence="1" type="ORF">C7B77_27285</name>
</gene>
<dbReference type="SMART" id="SM00855">
    <property type="entry name" value="PGAM"/>
    <property type="match status" value="1"/>
</dbReference>
<dbReference type="EMBL" id="PVWO01000621">
    <property type="protein sequence ID" value="PSB41585.1"/>
    <property type="molecule type" value="Genomic_DNA"/>
</dbReference>
<name>A0A2T1F9A4_9CYAN</name>
<dbReference type="Proteomes" id="UP000238937">
    <property type="component" value="Unassembled WGS sequence"/>
</dbReference>